<organism evidence="3 4">
    <name type="scientific">Paenimyroides tangerinum</name>
    <dbReference type="NCBI Taxonomy" id="2488728"/>
    <lineage>
        <taxon>Bacteria</taxon>
        <taxon>Pseudomonadati</taxon>
        <taxon>Bacteroidota</taxon>
        <taxon>Flavobacteriia</taxon>
        <taxon>Flavobacteriales</taxon>
        <taxon>Flavobacteriaceae</taxon>
        <taxon>Paenimyroides</taxon>
    </lineage>
</organism>
<dbReference type="InterPro" id="IPR041607">
    <property type="entry name" value="HU-HIG"/>
</dbReference>
<accession>A0A3P3W5X4</accession>
<gene>
    <name evidence="3" type="ORF">EG240_14140</name>
</gene>
<evidence type="ECO:0000259" key="2">
    <source>
        <dbReference type="Pfam" id="PF18291"/>
    </source>
</evidence>
<dbReference type="Gene3D" id="4.10.520.10">
    <property type="entry name" value="IHF-like DNA-binding proteins"/>
    <property type="match status" value="1"/>
</dbReference>
<sequence>MAISYTILERKNYLSNNQNNHYFLKIVQNDVVNIDQLSKEIEKETSLSEVDVHAVLIALQGKIMKHLEEGNVVNLENLGKFSIAAKTIAHENKEDVSVKDVQKFGINFMPSLKIKRWLKKDFKLKKSDNK</sequence>
<dbReference type="OrthoDB" id="9809801at2"/>
<dbReference type="RefSeq" id="WP_125020005.1">
    <property type="nucleotide sequence ID" value="NZ_RQVQ01000044.1"/>
</dbReference>
<dbReference type="InterPro" id="IPR005902">
    <property type="entry name" value="HU_DNA-bd_put"/>
</dbReference>
<keyword evidence="1 3" id="KW-0238">DNA-binding</keyword>
<name>A0A3P3W5X4_9FLAO</name>
<protein>
    <submittedName>
        <fullName evidence="3">DNA-binding protein</fullName>
    </submittedName>
</protein>
<dbReference type="SUPFAM" id="SSF47729">
    <property type="entry name" value="IHF-like DNA-binding proteins"/>
    <property type="match status" value="1"/>
</dbReference>
<dbReference type="Pfam" id="PF18291">
    <property type="entry name" value="HU-HIG"/>
    <property type="match status" value="1"/>
</dbReference>
<comment type="caution">
    <text evidence="3">The sequence shown here is derived from an EMBL/GenBank/DDBJ whole genome shotgun (WGS) entry which is preliminary data.</text>
</comment>
<dbReference type="AlphaFoldDB" id="A0A3P3W5X4"/>
<dbReference type="InterPro" id="IPR010992">
    <property type="entry name" value="IHF-like_DNA-bd_dom_sf"/>
</dbReference>
<dbReference type="NCBIfam" id="TIGR01201">
    <property type="entry name" value="HU_rel"/>
    <property type="match status" value="1"/>
</dbReference>
<dbReference type="EMBL" id="RQVQ01000044">
    <property type="protein sequence ID" value="RRJ88073.1"/>
    <property type="molecule type" value="Genomic_DNA"/>
</dbReference>
<feature type="domain" description="HU" evidence="2">
    <location>
        <begin position="1"/>
        <end position="125"/>
    </location>
</feature>
<proteinExistence type="predicted"/>
<dbReference type="GO" id="GO:0003677">
    <property type="term" value="F:DNA binding"/>
    <property type="evidence" value="ECO:0007669"/>
    <property type="project" value="UniProtKB-KW"/>
</dbReference>
<evidence type="ECO:0000313" key="3">
    <source>
        <dbReference type="EMBL" id="RRJ88073.1"/>
    </source>
</evidence>
<evidence type="ECO:0000256" key="1">
    <source>
        <dbReference type="ARBA" id="ARBA00023125"/>
    </source>
</evidence>
<keyword evidence="4" id="KW-1185">Reference proteome</keyword>
<reference evidence="3 4" key="1">
    <citation type="submission" date="2018-11" db="EMBL/GenBank/DDBJ databases">
        <title>Flavobacterium sp. nov., YIM 102701-2 draft genome.</title>
        <authorList>
            <person name="Li G."/>
            <person name="Jiang Y."/>
        </authorList>
    </citation>
    <scope>NUCLEOTIDE SEQUENCE [LARGE SCALE GENOMIC DNA]</scope>
    <source>
        <strain evidence="3 4">YIM 102701-2</strain>
    </source>
</reference>
<evidence type="ECO:0000313" key="4">
    <source>
        <dbReference type="Proteomes" id="UP000275719"/>
    </source>
</evidence>
<dbReference type="Proteomes" id="UP000275719">
    <property type="component" value="Unassembled WGS sequence"/>
</dbReference>